<gene>
    <name evidence="8" type="ORF">J2S55_008721</name>
</gene>
<accession>A0ABT9RM79</accession>
<name>A0ABT9RM79_9ACTN</name>
<feature type="transmembrane region" description="Helical" evidence="7">
    <location>
        <begin position="53"/>
        <end position="76"/>
    </location>
</feature>
<dbReference type="Gene3D" id="1.20.1250.20">
    <property type="entry name" value="MFS general substrate transporter like domains"/>
    <property type="match status" value="1"/>
</dbReference>
<reference evidence="8 9" key="1">
    <citation type="submission" date="2023-07" db="EMBL/GenBank/DDBJ databases">
        <title>Sequencing the genomes of 1000 actinobacteria strains.</title>
        <authorList>
            <person name="Klenk H.-P."/>
        </authorList>
    </citation>
    <scope>NUCLEOTIDE SEQUENCE [LARGE SCALE GENOMIC DNA]</scope>
    <source>
        <strain evidence="8 9">DSM 44109</strain>
    </source>
</reference>
<sequence>MSRTDVHGTVADGFEQVREAFAVVVAEQDGQVGSQLAGGRAGDLFGRRRLFRAGLAVFLLGGVAGTGSALIAARVLQGVAARDSGIASGLVNTSQQIGGALGLAVLAGIAAATTDQPQGTPVHNALTSGYTAGMLGAGAFYLAAILTAVLLLRPRPVSRSAESLDSIPR</sequence>
<evidence type="ECO:0000256" key="5">
    <source>
        <dbReference type="ARBA" id="ARBA00022989"/>
    </source>
</evidence>
<evidence type="ECO:0000313" key="8">
    <source>
        <dbReference type="EMBL" id="MDP9869455.1"/>
    </source>
</evidence>
<keyword evidence="3" id="KW-1003">Cell membrane</keyword>
<keyword evidence="9" id="KW-1185">Reference proteome</keyword>
<organism evidence="8 9">
    <name type="scientific">Streptosporangium brasiliense</name>
    <dbReference type="NCBI Taxonomy" id="47480"/>
    <lineage>
        <taxon>Bacteria</taxon>
        <taxon>Bacillati</taxon>
        <taxon>Actinomycetota</taxon>
        <taxon>Actinomycetes</taxon>
        <taxon>Streptosporangiales</taxon>
        <taxon>Streptosporangiaceae</taxon>
        <taxon>Streptosporangium</taxon>
    </lineage>
</organism>
<evidence type="ECO:0000256" key="7">
    <source>
        <dbReference type="SAM" id="Phobius"/>
    </source>
</evidence>
<dbReference type="RefSeq" id="WP_306873391.1">
    <property type="nucleotide sequence ID" value="NZ_JAUSRB010000002.1"/>
</dbReference>
<keyword evidence="4 7" id="KW-0812">Transmembrane</keyword>
<keyword evidence="5 7" id="KW-1133">Transmembrane helix</keyword>
<evidence type="ECO:0000313" key="9">
    <source>
        <dbReference type="Proteomes" id="UP001230426"/>
    </source>
</evidence>
<dbReference type="Proteomes" id="UP001230426">
    <property type="component" value="Unassembled WGS sequence"/>
</dbReference>
<evidence type="ECO:0000256" key="1">
    <source>
        <dbReference type="ARBA" id="ARBA00004651"/>
    </source>
</evidence>
<feature type="transmembrane region" description="Helical" evidence="7">
    <location>
        <begin position="97"/>
        <end position="114"/>
    </location>
</feature>
<comment type="subcellular location">
    <subcellularLocation>
        <location evidence="1">Cell membrane</location>
        <topology evidence="1">Multi-pass membrane protein</topology>
    </subcellularLocation>
</comment>
<dbReference type="PANTHER" id="PTHR42718">
    <property type="entry name" value="MAJOR FACILITATOR SUPERFAMILY MULTIDRUG TRANSPORTER MFSC"/>
    <property type="match status" value="1"/>
</dbReference>
<evidence type="ECO:0000256" key="2">
    <source>
        <dbReference type="ARBA" id="ARBA00022448"/>
    </source>
</evidence>
<dbReference type="EMBL" id="JAUSRB010000002">
    <property type="protein sequence ID" value="MDP9869455.1"/>
    <property type="molecule type" value="Genomic_DNA"/>
</dbReference>
<keyword evidence="2" id="KW-0813">Transport</keyword>
<dbReference type="SUPFAM" id="SSF103473">
    <property type="entry name" value="MFS general substrate transporter"/>
    <property type="match status" value="1"/>
</dbReference>
<comment type="caution">
    <text evidence="8">The sequence shown here is derived from an EMBL/GenBank/DDBJ whole genome shotgun (WGS) entry which is preliminary data.</text>
</comment>
<feature type="transmembrane region" description="Helical" evidence="7">
    <location>
        <begin position="134"/>
        <end position="152"/>
    </location>
</feature>
<evidence type="ECO:0000256" key="6">
    <source>
        <dbReference type="ARBA" id="ARBA00023136"/>
    </source>
</evidence>
<dbReference type="PANTHER" id="PTHR42718:SF46">
    <property type="entry name" value="BLR6921 PROTEIN"/>
    <property type="match status" value="1"/>
</dbReference>
<dbReference type="InterPro" id="IPR036259">
    <property type="entry name" value="MFS_trans_sf"/>
</dbReference>
<evidence type="ECO:0000256" key="3">
    <source>
        <dbReference type="ARBA" id="ARBA00022475"/>
    </source>
</evidence>
<protein>
    <submittedName>
        <fullName evidence="8">MFS family permease</fullName>
    </submittedName>
</protein>
<proteinExistence type="predicted"/>
<dbReference type="Gene3D" id="1.20.1720.10">
    <property type="entry name" value="Multidrug resistance protein D"/>
    <property type="match status" value="1"/>
</dbReference>
<keyword evidence="6 7" id="KW-0472">Membrane</keyword>
<evidence type="ECO:0000256" key="4">
    <source>
        <dbReference type="ARBA" id="ARBA00022692"/>
    </source>
</evidence>